<dbReference type="Proteomes" id="UP000294835">
    <property type="component" value="Unassembled WGS sequence"/>
</dbReference>
<keyword evidence="2" id="KW-1185">Reference proteome</keyword>
<dbReference type="RefSeq" id="WP_132460098.1">
    <property type="nucleotide sequence ID" value="NZ_SLXP01000001.1"/>
</dbReference>
<reference evidence="1 2" key="1">
    <citation type="submission" date="2019-03" db="EMBL/GenBank/DDBJ databases">
        <title>Genomic Encyclopedia of Type Strains, Phase IV (KMG-IV): sequencing the most valuable type-strain genomes for metagenomic binning, comparative biology and taxonomic classification.</title>
        <authorList>
            <person name="Goeker M."/>
        </authorList>
    </citation>
    <scope>NUCLEOTIDE SEQUENCE [LARGE SCALE GENOMIC DNA]</scope>
    <source>
        <strain evidence="1 2">DSM 18063</strain>
    </source>
</reference>
<organism evidence="1 2">
    <name type="scientific">Rhodovulum marinum</name>
    <dbReference type="NCBI Taxonomy" id="320662"/>
    <lineage>
        <taxon>Bacteria</taxon>
        <taxon>Pseudomonadati</taxon>
        <taxon>Pseudomonadota</taxon>
        <taxon>Alphaproteobacteria</taxon>
        <taxon>Rhodobacterales</taxon>
        <taxon>Paracoccaceae</taxon>
        <taxon>Rhodovulum</taxon>
    </lineage>
</organism>
<sequence length="136" mass="14521">MKGFEPVTLKWRGESFRVEAEDQLRLIAEIEDALADKSGTPAVLVLMRKGGPSYARLSRAYGAALRYAGADVSDDEIYLSLTETIAEGDLALALQVQSAILGLLAIIAPPVHRRIMAPAEEAPEKPEGEGASEGAE</sequence>
<protein>
    <submittedName>
        <fullName evidence="1">Uncharacterized protein</fullName>
    </submittedName>
</protein>
<evidence type="ECO:0000313" key="2">
    <source>
        <dbReference type="Proteomes" id="UP000294835"/>
    </source>
</evidence>
<dbReference type="AlphaFoldDB" id="A0A4R2Q580"/>
<dbReference type="OrthoDB" id="9963860at2"/>
<proteinExistence type="predicted"/>
<name>A0A4R2Q580_9RHOB</name>
<gene>
    <name evidence="1" type="ORF">EV662_10115</name>
</gene>
<accession>A0A4R2Q580</accession>
<evidence type="ECO:0000313" key="1">
    <source>
        <dbReference type="EMBL" id="TCP43932.1"/>
    </source>
</evidence>
<dbReference type="EMBL" id="SLXP01000001">
    <property type="protein sequence ID" value="TCP43932.1"/>
    <property type="molecule type" value="Genomic_DNA"/>
</dbReference>
<comment type="caution">
    <text evidence="1">The sequence shown here is derived from an EMBL/GenBank/DDBJ whole genome shotgun (WGS) entry which is preliminary data.</text>
</comment>